<evidence type="ECO:0000313" key="2">
    <source>
        <dbReference type="Proteomes" id="UP000491237"/>
    </source>
</evidence>
<gene>
    <name evidence="1" type="ORF">GKC44_16190</name>
</gene>
<comment type="caution">
    <text evidence="1">The sequence shown here is derived from an EMBL/GenBank/DDBJ whole genome shotgun (WGS) entry which is preliminary data.</text>
</comment>
<dbReference type="Gene3D" id="3.30.390.30">
    <property type="match status" value="1"/>
</dbReference>
<dbReference type="InterPro" id="IPR016156">
    <property type="entry name" value="FAD/NAD-linked_Rdtase_dimer_sf"/>
</dbReference>
<dbReference type="Proteomes" id="UP000491237">
    <property type="component" value="Unassembled WGS sequence"/>
</dbReference>
<proteinExistence type="predicted"/>
<dbReference type="SUPFAM" id="SSF55424">
    <property type="entry name" value="FAD/NAD-linked reductases, dimerisation (C-terminal) domain"/>
    <property type="match status" value="1"/>
</dbReference>
<organism evidence="1 2">
    <name type="scientific">Lentilactobacillus parabuchneri</name>
    <dbReference type="NCBI Taxonomy" id="152331"/>
    <lineage>
        <taxon>Bacteria</taxon>
        <taxon>Bacillati</taxon>
        <taxon>Bacillota</taxon>
        <taxon>Bacilli</taxon>
        <taxon>Lactobacillales</taxon>
        <taxon>Lactobacillaceae</taxon>
        <taxon>Lentilactobacillus</taxon>
    </lineage>
</organism>
<reference evidence="1 2" key="1">
    <citation type="submission" date="2019-11" db="EMBL/GenBank/DDBJ databases">
        <title>Draft Genome Sequence of Plant Growth-Promoting Rhizosphere-Associated Bacteria.</title>
        <authorList>
            <person name="Vasilyev I.Y."/>
            <person name="Radchenko V."/>
            <person name="Ilnitskaya E.V."/>
        </authorList>
    </citation>
    <scope>NUCLEOTIDE SEQUENCE [LARGE SCALE GENOMIC DNA]</scope>
    <source>
        <strain evidence="1 2">VRA_07sq_f</strain>
    </source>
</reference>
<protein>
    <submittedName>
        <fullName evidence="1">FAD-dependent oxidoreductase</fullName>
    </submittedName>
</protein>
<dbReference type="AlphaFoldDB" id="A0A844EHW9"/>
<accession>A0A844EHW9</accession>
<name>A0A844EHW9_9LACO</name>
<dbReference type="EMBL" id="WKKY01001468">
    <property type="protein sequence ID" value="MSE22735.1"/>
    <property type="molecule type" value="Genomic_DNA"/>
</dbReference>
<evidence type="ECO:0000313" key="1">
    <source>
        <dbReference type="EMBL" id="MSE22735.1"/>
    </source>
</evidence>
<sequence>GQILSKHDLTAYINVISLAIKTKQTIYDLAYEDFFFQPGFDKPWNILNLAGLAAEKQEDED</sequence>
<feature type="non-terminal residue" evidence="1">
    <location>
        <position position="1"/>
    </location>
</feature>